<feature type="transmembrane region" description="Helical" evidence="6">
    <location>
        <begin position="223"/>
        <end position="246"/>
    </location>
</feature>
<comment type="subcellular location">
    <subcellularLocation>
        <location evidence="1">Cell inner membrane</location>
        <topology evidence="1">Multi-pass membrane protein</topology>
    </subcellularLocation>
</comment>
<evidence type="ECO:0000259" key="7">
    <source>
        <dbReference type="PROSITE" id="PS50850"/>
    </source>
</evidence>
<feature type="transmembrane region" description="Helical" evidence="6">
    <location>
        <begin position="318"/>
        <end position="341"/>
    </location>
</feature>
<dbReference type="Pfam" id="PF07690">
    <property type="entry name" value="MFS_1"/>
    <property type="match status" value="1"/>
</dbReference>
<protein>
    <submittedName>
        <fullName evidence="8">MFS transporter</fullName>
    </submittedName>
</protein>
<feature type="transmembrane region" description="Helical" evidence="6">
    <location>
        <begin position="348"/>
        <end position="369"/>
    </location>
</feature>
<dbReference type="Proteomes" id="UP001500503">
    <property type="component" value="Unassembled WGS sequence"/>
</dbReference>
<evidence type="ECO:0000313" key="8">
    <source>
        <dbReference type="EMBL" id="GAA4505224.1"/>
    </source>
</evidence>
<accession>A0ABP8QNB9</accession>
<feature type="transmembrane region" description="Helical" evidence="6">
    <location>
        <begin position="63"/>
        <end position="86"/>
    </location>
</feature>
<dbReference type="Gene3D" id="1.20.1250.20">
    <property type="entry name" value="MFS general substrate transporter like domains"/>
    <property type="match status" value="1"/>
</dbReference>
<dbReference type="InterPro" id="IPR036259">
    <property type="entry name" value="MFS_trans_sf"/>
</dbReference>
<reference evidence="9" key="1">
    <citation type="journal article" date="2019" name="Int. J. Syst. Evol. Microbiol.">
        <title>The Global Catalogue of Microorganisms (GCM) 10K type strain sequencing project: providing services to taxonomists for standard genome sequencing and annotation.</title>
        <authorList>
            <consortium name="The Broad Institute Genomics Platform"/>
            <consortium name="The Broad Institute Genome Sequencing Center for Infectious Disease"/>
            <person name="Wu L."/>
            <person name="Ma J."/>
        </authorList>
    </citation>
    <scope>NUCLEOTIDE SEQUENCE [LARGE SCALE GENOMIC DNA]</scope>
    <source>
        <strain evidence="9">JCM 17933</strain>
    </source>
</reference>
<dbReference type="PANTHER" id="PTHR23501:SF191">
    <property type="entry name" value="VACUOLAR BASIC AMINO ACID TRANSPORTER 4"/>
    <property type="match status" value="1"/>
</dbReference>
<feature type="transmembrane region" description="Helical" evidence="6">
    <location>
        <begin position="189"/>
        <end position="211"/>
    </location>
</feature>
<comment type="caution">
    <text evidence="8">The sequence shown here is derived from an EMBL/GenBank/DDBJ whole genome shotgun (WGS) entry which is preliminary data.</text>
</comment>
<feature type="transmembrane region" description="Helical" evidence="6">
    <location>
        <begin position="419"/>
        <end position="437"/>
    </location>
</feature>
<name>A0ABP8QNB9_9ACTN</name>
<evidence type="ECO:0000256" key="5">
    <source>
        <dbReference type="ARBA" id="ARBA00023136"/>
    </source>
</evidence>
<evidence type="ECO:0000256" key="6">
    <source>
        <dbReference type="SAM" id="Phobius"/>
    </source>
</evidence>
<dbReference type="InterPro" id="IPR011701">
    <property type="entry name" value="MFS"/>
</dbReference>
<evidence type="ECO:0000256" key="2">
    <source>
        <dbReference type="ARBA" id="ARBA00022448"/>
    </source>
</evidence>
<keyword evidence="9" id="KW-1185">Reference proteome</keyword>
<evidence type="ECO:0000256" key="4">
    <source>
        <dbReference type="ARBA" id="ARBA00022989"/>
    </source>
</evidence>
<organism evidence="8 9">
    <name type="scientific">Actinoallomurus oryzae</name>
    <dbReference type="NCBI Taxonomy" id="502180"/>
    <lineage>
        <taxon>Bacteria</taxon>
        <taxon>Bacillati</taxon>
        <taxon>Actinomycetota</taxon>
        <taxon>Actinomycetes</taxon>
        <taxon>Streptosporangiales</taxon>
        <taxon>Thermomonosporaceae</taxon>
        <taxon>Actinoallomurus</taxon>
    </lineage>
</organism>
<keyword evidence="3 6" id="KW-0812">Transmembrane</keyword>
<feature type="transmembrane region" description="Helical" evidence="6">
    <location>
        <begin position="443"/>
        <end position="464"/>
    </location>
</feature>
<feature type="transmembrane region" description="Helical" evidence="6">
    <location>
        <begin position="156"/>
        <end position="177"/>
    </location>
</feature>
<evidence type="ECO:0000256" key="3">
    <source>
        <dbReference type="ARBA" id="ARBA00022692"/>
    </source>
</evidence>
<dbReference type="RefSeq" id="WP_345469606.1">
    <property type="nucleotide sequence ID" value="NZ_BAABHF010000038.1"/>
</dbReference>
<gene>
    <name evidence="8" type="ORF">GCM10023191_060610</name>
</gene>
<evidence type="ECO:0000256" key="1">
    <source>
        <dbReference type="ARBA" id="ARBA00004429"/>
    </source>
</evidence>
<sequence length="472" mass="48810">MNSVTGPSGTVSNVVAGRFRADAERLGFGRRFVSAVSFGSVLNPVNSSIIAIALVAIGRDFSVGAGATAWLVSVLYLATAIGQPTMGRLADRLGPRRVYLAGSVLVAAGGVIGWAAVSLGMLVVARVIIGLGTSAAYPAAMALVRRQSVRLRRPAPGRVLGVLAIMGQVSMAVGPVLGGGLMALGGWRLTFLVNVPLGLVSAVLALSWLPVDDPVDRREPLGVVLDAPGLALFAGALTALMVFMMGLAHPRWWLLVLTAVLFAALAVWELRARAPFIDVRMLARNHALTATYLRYGVTMLITYCFVYGWAIWLEQSAGHSATVAGALMMPSFATATLVSLFAARRQAVWGLLVAGAAVLTTGSLLLLVVGAAAPLWALAGIGVVFGVQNGLNITAGQAAMYAQAPADQTGVAAGLMRSFMYVGAIASASLINLTFGGEATDRGLHTLATVLVIGSAALLAATLLDRTLRTGR</sequence>
<dbReference type="PANTHER" id="PTHR23501">
    <property type="entry name" value="MAJOR FACILITATOR SUPERFAMILY"/>
    <property type="match status" value="1"/>
</dbReference>
<dbReference type="SUPFAM" id="SSF103473">
    <property type="entry name" value="MFS general substrate transporter"/>
    <property type="match status" value="1"/>
</dbReference>
<dbReference type="EMBL" id="BAABHF010000038">
    <property type="protein sequence ID" value="GAA4505224.1"/>
    <property type="molecule type" value="Genomic_DNA"/>
</dbReference>
<feature type="transmembrane region" description="Helical" evidence="6">
    <location>
        <begin position="292"/>
        <end position="312"/>
    </location>
</feature>
<feature type="transmembrane region" description="Helical" evidence="6">
    <location>
        <begin position="252"/>
        <end position="271"/>
    </location>
</feature>
<keyword evidence="2" id="KW-0813">Transport</keyword>
<dbReference type="InterPro" id="IPR020846">
    <property type="entry name" value="MFS_dom"/>
</dbReference>
<dbReference type="PROSITE" id="PS50850">
    <property type="entry name" value="MFS"/>
    <property type="match status" value="1"/>
</dbReference>
<feature type="domain" description="Major facilitator superfamily (MFS) profile" evidence="7">
    <location>
        <begin position="32"/>
        <end position="472"/>
    </location>
</feature>
<keyword evidence="5 6" id="KW-0472">Membrane</keyword>
<keyword evidence="4 6" id="KW-1133">Transmembrane helix</keyword>
<evidence type="ECO:0000313" key="9">
    <source>
        <dbReference type="Proteomes" id="UP001500503"/>
    </source>
</evidence>
<feature type="transmembrane region" description="Helical" evidence="6">
    <location>
        <begin position="375"/>
        <end position="398"/>
    </location>
</feature>
<feature type="transmembrane region" description="Helical" evidence="6">
    <location>
        <begin position="123"/>
        <end position="144"/>
    </location>
</feature>
<proteinExistence type="predicted"/>
<feature type="transmembrane region" description="Helical" evidence="6">
    <location>
        <begin position="98"/>
        <end position="117"/>
    </location>
</feature>
<feature type="transmembrane region" description="Helical" evidence="6">
    <location>
        <begin position="32"/>
        <end position="57"/>
    </location>
</feature>
<dbReference type="Gene3D" id="1.20.1720.10">
    <property type="entry name" value="Multidrug resistance protein D"/>
    <property type="match status" value="1"/>
</dbReference>